<accession>A0AAJ6NTK1</accession>
<gene>
    <name evidence="1" type="ORF">QI031_02925</name>
</gene>
<evidence type="ECO:0000313" key="2">
    <source>
        <dbReference type="Proteomes" id="UP001223520"/>
    </source>
</evidence>
<organism evidence="1 2">
    <name type="scientific">Halotia branconii CENA392</name>
    <dbReference type="NCBI Taxonomy" id="1539056"/>
    <lineage>
        <taxon>Bacteria</taxon>
        <taxon>Bacillati</taxon>
        <taxon>Cyanobacteriota</taxon>
        <taxon>Cyanophyceae</taxon>
        <taxon>Nostocales</taxon>
        <taxon>Nodulariaceae</taxon>
        <taxon>Halotia</taxon>
    </lineage>
</organism>
<evidence type="ECO:0000313" key="1">
    <source>
        <dbReference type="EMBL" id="WGV26479.1"/>
    </source>
</evidence>
<proteinExistence type="predicted"/>
<dbReference type="AlphaFoldDB" id="A0AAJ6NTK1"/>
<dbReference type="Proteomes" id="UP001223520">
    <property type="component" value="Chromosome"/>
</dbReference>
<reference evidence="1 2" key="1">
    <citation type="journal article" date="2023" name="Limnol Oceanogr Lett">
        <title>Environmental adaptations by the intertidal Antarctic cyanobacterium Halotia branconii CENA392 as revealed using long-read genome sequencing.</title>
        <authorList>
            <person name="Dextro R.B."/>
            <person name="Delbaje E."/>
            <person name="Freitas P.N.N."/>
            <person name="Geraldes V."/>
            <person name="Pinto E."/>
            <person name="Long P.F."/>
            <person name="Fiore M.F."/>
        </authorList>
    </citation>
    <scope>NUCLEOTIDE SEQUENCE [LARGE SCALE GENOMIC DNA]</scope>
    <source>
        <strain evidence="1 2">CENA392</strain>
    </source>
</reference>
<dbReference type="KEGG" id="hbq:QI031_02925"/>
<keyword evidence="2" id="KW-1185">Reference proteome</keyword>
<dbReference type="EMBL" id="CP124543">
    <property type="protein sequence ID" value="WGV26479.1"/>
    <property type="molecule type" value="Genomic_DNA"/>
</dbReference>
<dbReference type="RefSeq" id="WP_281483729.1">
    <property type="nucleotide sequence ID" value="NZ_CP124543.1"/>
</dbReference>
<protein>
    <submittedName>
        <fullName evidence="1">Uncharacterized protein</fullName>
    </submittedName>
</protein>
<sequence length="53" mass="5992">MSACIGVRPENLRGARRRLRKIQNDACDNIQKSIKLGSLVNIQVEELPNSVTW</sequence>
<name>A0AAJ6NTK1_9CYAN</name>